<evidence type="ECO:0000256" key="1">
    <source>
        <dbReference type="SAM" id="MobiDB-lite"/>
    </source>
</evidence>
<dbReference type="InterPro" id="IPR035892">
    <property type="entry name" value="C2_domain_sf"/>
</dbReference>
<evidence type="ECO:0000259" key="2">
    <source>
        <dbReference type="PROSITE" id="PS50004"/>
    </source>
</evidence>
<proteinExistence type="predicted"/>
<dbReference type="CDD" id="cd21669">
    <property type="entry name" value="SMP_SF"/>
    <property type="match status" value="1"/>
</dbReference>
<evidence type="ECO:0000313" key="4">
    <source>
        <dbReference type="Proteomes" id="UP000886520"/>
    </source>
</evidence>
<feature type="region of interest" description="Disordered" evidence="1">
    <location>
        <begin position="336"/>
        <end position="356"/>
    </location>
</feature>
<gene>
    <name evidence="3" type="ORF">GOP47_0017765</name>
</gene>
<dbReference type="InterPro" id="IPR000008">
    <property type="entry name" value="C2_dom"/>
</dbReference>
<dbReference type="AlphaFoldDB" id="A0A9D4ZAW2"/>
<organism evidence="3 4">
    <name type="scientific">Adiantum capillus-veneris</name>
    <name type="common">Maidenhair fern</name>
    <dbReference type="NCBI Taxonomy" id="13818"/>
    <lineage>
        <taxon>Eukaryota</taxon>
        <taxon>Viridiplantae</taxon>
        <taxon>Streptophyta</taxon>
        <taxon>Embryophyta</taxon>
        <taxon>Tracheophyta</taxon>
        <taxon>Polypodiopsida</taxon>
        <taxon>Polypodiidae</taxon>
        <taxon>Polypodiales</taxon>
        <taxon>Pteridineae</taxon>
        <taxon>Pteridaceae</taxon>
        <taxon>Vittarioideae</taxon>
        <taxon>Adiantum</taxon>
    </lineage>
</organism>
<feature type="domain" description="C2" evidence="2">
    <location>
        <begin position="199"/>
        <end position="315"/>
    </location>
</feature>
<feature type="region of interest" description="Disordered" evidence="1">
    <location>
        <begin position="480"/>
        <end position="670"/>
    </location>
</feature>
<protein>
    <recommendedName>
        <fullName evidence="2">C2 domain-containing protein</fullName>
    </recommendedName>
</protein>
<feature type="region of interest" description="Disordered" evidence="1">
    <location>
        <begin position="375"/>
        <end position="461"/>
    </location>
</feature>
<dbReference type="Pfam" id="PF00168">
    <property type="entry name" value="C2"/>
    <property type="match status" value="1"/>
</dbReference>
<feature type="compositionally biased region" description="Basic residues" evidence="1">
    <location>
        <begin position="434"/>
        <end position="447"/>
    </location>
</feature>
<dbReference type="EMBL" id="JABFUD020000017">
    <property type="protein sequence ID" value="KAI5067237.1"/>
    <property type="molecule type" value="Genomic_DNA"/>
</dbReference>
<reference evidence="3" key="1">
    <citation type="submission" date="2021-01" db="EMBL/GenBank/DDBJ databases">
        <title>Adiantum capillus-veneris genome.</title>
        <authorList>
            <person name="Fang Y."/>
            <person name="Liao Q."/>
        </authorList>
    </citation>
    <scope>NUCLEOTIDE SEQUENCE</scope>
    <source>
        <strain evidence="3">H3</strain>
        <tissue evidence="3">Leaf</tissue>
    </source>
</reference>
<dbReference type="InterPro" id="IPR052847">
    <property type="entry name" value="Ext_Synaptotagmin/KAHRP-like"/>
</dbReference>
<feature type="compositionally biased region" description="Polar residues" evidence="1">
    <location>
        <begin position="647"/>
        <end position="658"/>
    </location>
</feature>
<keyword evidence="4" id="KW-1185">Reference proteome</keyword>
<dbReference type="OrthoDB" id="270970at2759"/>
<feature type="compositionally biased region" description="Basic and acidic residues" evidence="1">
    <location>
        <begin position="480"/>
        <end position="502"/>
    </location>
</feature>
<dbReference type="Gene3D" id="2.60.40.150">
    <property type="entry name" value="C2 domain"/>
    <property type="match status" value="1"/>
</dbReference>
<dbReference type="SUPFAM" id="SSF49562">
    <property type="entry name" value="C2 domain (Calcium/lipid-binding domain, CaLB)"/>
    <property type="match status" value="1"/>
</dbReference>
<dbReference type="Proteomes" id="UP000886520">
    <property type="component" value="Chromosome 17"/>
</dbReference>
<comment type="caution">
    <text evidence="3">The sequence shown here is derived from an EMBL/GenBank/DDBJ whole genome shotgun (WGS) entry which is preliminary data.</text>
</comment>
<feature type="compositionally biased region" description="Basic residues" evidence="1">
    <location>
        <begin position="518"/>
        <end position="535"/>
    </location>
</feature>
<feature type="compositionally biased region" description="Polar residues" evidence="1">
    <location>
        <begin position="448"/>
        <end position="458"/>
    </location>
</feature>
<dbReference type="SMART" id="SM00239">
    <property type="entry name" value="C2"/>
    <property type="match status" value="1"/>
</dbReference>
<accession>A0A9D4ZAW2</accession>
<dbReference type="Pfam" id="PF25669">
    <property type="entry name" value="SMP_MUG190-like"/>
    <property type="match status" value="1"/>
</dbReference>
<dbReference type="PROSITE" id="PS50004">
    <property type="entry name" value="C2"/>
    <property type="match status" value="1"/>
</dbReference>
<name>A0A9D4ZAW2_ADICA</name>
<feature type="compositionally biased region" description="Basic and acidic residues" evidence="1">
    <location>
        <begin position="397"/>
        <end position="413"/>
    </location>
</feature>
<dbReference type="CDD" id="cd00030">
    <property type="entry name" value="C2"/>
    <property type="match status" value="1"/>
</dbReference>
<dbReference type="PANTHER" id="PTHR47042:SF4">
    <property type="entry name" value="OS02G0313700 PROTEIN"/>
    <property type="match status" value="1"/>
</dbReference>
<sequence length="670" mass="75529">MKKVRREIRFEERRSASQARPLSDFESADWINQALLKIWPQFLEEFISKEVLKPILPWFIDKHKPWTVVMDFFLDFAAAEDMIAILSVQIAKSVGLGITTNIHISRLHIEGKVRVGVKFSKSWPFISRLRLCFENAPYVQMNARPLSTHGVDVSELPLIAGWMERMVADVFEQSLVEPNMLVLDLKKFASCFATSETPDSLMLGKCLHIEERASIATLKLNILEASDLRPADINGLADPYVRGTFNSHRFKTKVQKKTLKPRWFEEFEVPIASWEMPTLLVLRVRDKDQFRDDDLGFCEIDIAKLRDGQHHDLWIPLKDVKMGRIHITLDLIENDPKSSLSSNEAETNMDAADDKSSMAERFEVINLGKGEKDGYWSILSPGQPARTKSWQQRQGTTRHDSRKNQKDNLESTQKKTLVSSSSEASDEEEVEKIKTKRRGFWDRRRHQPSSLSIPSDKNGSVEDADEFLAVGMKGTTVRLKVEDTTTSKPDSVKDLDGNHTLDADISQEADAAPETPSKRAHVKSMAKGLLKHAGKTAHNLGSSFKRKGSTKKAANDEVKDCATSITPFSEPSPLIERKLSMESTPVEENEAMGGADKQTAGSSNLQEEINEARLPIQEGINERRLPIPEGINESRPSNIENCPPSPRTHNVESTNKNEGVSIEDKHTERT</sequence>
<evidence type="ECO:0000313" key="3">
    <source>
        <dbReference type="EMBL" id="KAI5067237.1"/>
    </source>
</evidence>
<feature type="compositionally biased region" description="Polar residues" evidence="1">
    <location>
        <begin position="386"/>
        <end position="395"/>
    </location>
</feature>
<dbReference type="PANTHER" id="PTHR47042">
    <property type="entry name" value="C2 DOMAIN-CONTAINING PROTEIN-LIKE"/>
    <property type="match status" value="1"/>
</dbReference>
<feature type="compositionally biased region" description="Polar residues" evidence="1">
    <location>
        <begin position="337"/>
        <end position="346"/>
    </location>
</feature>